<evidence type="ECO:0000313" key="1">
    <source>
        <dbReference type="EMBL" id="EEO39956.1"/>
    </source>
</evidence>
<protein>
    <submittedName>
        <fullName evidence="1">Uncharacterized protein</fullName>
    </submittedName>
</protein>
<evidence type="ECO:0000313" key="2">
    <source>
        <dbReference type="Proteomes" id="UP000004925"/>
    </source>
</evidence>
<dbReference type="EMBL" id="ACDE02000012">
    <property type="protein sequence ID" value="EEO39956.1"/>
    <property type="molecule type" value="Genomic_DNA"/>
</dbReference>
<gene>
    <name evidence="1" type="ORF">FSCG_00669</name>
</gene>
<dbReference type="HOGENOM" id="CLU_1487011_0_0_0"/>
<sequence>MKDKKRKGYKEQAQQTAATKRYLDKNAIAKVRADRSRLKSSCLRFINDFATLEELKEIEKVLKNKKMEILKMEGFEKLGTGWFPLKDNGTDVYLIALKKDVNIEANTIHGYYIAYLKENANCLTEKELKQFFLDKTGKEYTTEELRKSSTYKKFLDELVIMNFAYVNNEFIKTTSKILENF</sequence>
<dbReference type="AlphaFoldDB" id="A0A0M1VTP0"/>
<accession>A0A0M1VTP0</accession>
<dbReference type="RefSeq" id="WP_008802787.1">
    <property type="nucleotide sequence ID" value="NZ_KQ235735.1"/>
</dbReference>
<organism evidence="1 2">
    <name type="scientific">Fusobacterium vincentii 4_1_13</name>
    <dbReference type="NCBI Taxonomy" id="469606"/>
    <lineage>
        <taxon>Bacteria</taxon>
        <taxon>Fusobacteriati</taxon>
        <taxon>Fusobacteriota</taxon>
        <taxon>Fusobacteriia</taxon>
        <taxon>Fusobacteriales</taxon>
        <taxon>Fusobacteriaceae</taxon>
        <taxon>Fusobacterium</taxon>
    </lineage>
</organism>
<proteinExistence type="predicted"/>
<name>A0A0M1VTP0_FUSVC</name>
<reference evidence="1 2" key="1">
    <citation type="submission" date="2011-10" db="EMBL/GenBank/DDBJ databases">
        <title>The Genome Sequence of Fusobacterium sp. 4_1_13.</title>
        <authorList>
            <consortium name="The Broad Institute Genome Sequencing Platform"/>
            <person name="Earl A."/>
            <person name="Ward D."/>
            <person name="Feldgarden M."/>
            <person name="Gevers D."/>
            <person name="Strauss J."/>
            <person name="Ambrose C."/>
            <person name="Allen-Vercoe E."/>
            <person name="Young S.K."/>
            <person name="Zeng Q."/>
            <person name="Gargeya S."/>
            <person name="Fitzgerald M."/>
            <person name="Haas B."/>
            <person name="Abouelleil A."/>
            <person name="Alvarado L."/>
            <person name="Arachchi H.M."/>
            <person name="Berlin A."/>
            <person name="Brown A."/>
            <person name="Chapman S.B."/>
            <person name="Chen Z."/>
            <person name="Dunbar C."/>
            <person name="Freedman E."/>
            <person name="Gearin G."/>
            <person name="Goldberg J."/>
            <person name="Griggs A."/>
            <person name="Gujja S."/>
            <person name="Heiman D."/>
            <person name="Howarth C."/>
            <person name="Larson L."/>
            <person name="Lui A."/>
            <person name="MacDonald P.J."/>
            <person name="Montmayeur A."/>
            <person name="Murphy C."/>
            <person name="Neiman D."/>
            <person name="Pearson M."/>
            <person name="Priest M."/>
            <person name="Roberts A."/>
            <person name="Saif S."/>
            <person name="Shea T."/>
            <person name="Shenoy N."/>
            <person name="Sisk P."/>
            <person name="Stolte C."/>
            <person name="Sykes S."/>
            <person name="Wortman J."/>
            <person name="Nusbaum C."/>
            <person name="Birren B."/>
        </authorList>
    </citation>
    <scope>NUCLEOTIDE SEQUENCE [LARGE SCALE GENOMIC DNA]</scope>
    <source>
        <strain evidence="1 2">4_1_13</strain>
    </source>
</reference>
<dbReference type="Proteomes" id="UP000004925">
    <property type="component" value="Unassembled WGS sequence"/>
</dbReference>
<comment type="caution">
    <text evidence="1">The sequence shown here is derived from an EMBL/GenBank/DDBJ whole genome shotgun (WGS) entry which is preliminary data.</text>
</comment>